<organism evidence="3">
    <name type="scientific">Daucus carota subsp. sativus</name>
    <name type="common">Carrot</name>
    <dbReference type="NCBI Taxonomy" id="79200"/>
    <lineage>
        <taxon>Eukaryota</taxon>
        <taxon>Viridiplantae</taxon>
        <taxon>Streptophyta</taxon>
        <taxon>Embryophyta</taxon>
        <taxon>Tracheophyta</taxon>
        <taxon>Spermatophyta</taxon>
        <taxon>Magnoliopsida</taxon>
        <taxon>eudicotyledons</taxon>
        <taxon>Gunneridae</taxon>
        <taxon>Pentapetalae</taxon>
        <taxon>asterids</taxon>
        <taxon>campanulids</taxon>
        <taxon>Apiales</taxon>
        <taxon>Apiaceae</taxon>
        <taxon>Apioideae</taxon>
        <taxon>Scandiceae</taxon>
        <taxon>Daucinae</taxon>
        <taxon>Daucus</taxon>
        <taxon>Daucus sect. Daucus</taxon>
    </lineage>
</organism>
<dbReference type="Gene3D" id="3.40.50.720">
    <property type="entry name" value="NAD(P)-binding Rossmann-like Domain"/>
    <property type="match status" value="1"/>
</dbReference>
<feature type="transmembrane region" description="Helical" evidence="1">
    <location>
        <begin position="430"/>
        <end position="454"/>
    </location>
</feature>
<comment type="caution">
    <text evidence="3">The sequence shown here is derived from an EMBL/GenBank/DDBJ whole genome shotgun (WGS) entry which is preliminary data.</text>
</comment>
<dbReference type="PANTHER" id="PTHR31650">
    <property type="entry name" value="O-ACYLTRANSFERASE (WSD1-LIKE) FAMILY PROTEIN"/>
    <property type="match status" value="1"/>
</dbReference>
<protein>
    <recommendedName>
        <fullName evidence="2">O-acyltransferase WSD1 C-terminal domain-containing protein</fullName>
    </recommendedName>
</protein>
<evidence type="ECO:0000313" key="3">
    <source>
        <dbReference type="EMBL" id="KZM93682.1"/>
    </source>
</evidence>
<keyword evidence="1" id="KW-0812">Transmembrane</keyword>
<dbReference type="Gramene" id="KZM93682">
    <property type="protein sequence ID" value="KZM93682"/>
    <property type="gene ID" value="DCAR_016927"/>
</dbReference>
<proteinExistence type="predicted"/>
<dbReference type="PANTHER" id="PTHR31650:SF34">
    <property type="entry name" value="O-ACYLTRANSFERASE WSD1-LIKE ISOFORM X1"/>
    <property type="match status" value="1"/>
</dbReference>
<sequence length="577" mass="63514">MVEVVQEGCIINISSSAGNDTCLEVVPIPKLSHVGDSSDPLEFIREVHKTMDRKKKSSAVYMTSSLIKCVGKFRGPEVAAKLIHSTLKDSSIALPNLIGAVEQMAIQNHPVKGFYFTVAGVPVSTGFAIVSYIGKPRVAIASEKGYIDADKFKSCILEAFYIICFCKCIDNCIEAGELISAPKPGGTKSSLYLSVEEWNNVVRTNLTGSWLVSKYVGLHMVEVVQEGCIINISSSAGNDTCLEAVPIPKLSHVGDSSDPLEFIRELHKTMDRKKKSSAVYMTASLIKCVGKFRGPEPPKLWLSWSSYRQMPEMPGNNVGRGRKNSSYQSENFINMIGHVWDLWGESNVLEIVDPALGNTHEYDTEILRCIHIAVLCVQESAAARPSMSEVVFMSCNEMSLQPPGQAAFLLRTANRGVTNTSSGSVGVGCWQLLILLLNGMIFILKIRALLFAALPQVKSELPSTFKVFRYQQHRWSCGPANLLKKWPSGKATGFGPGIRRFESFRPRSKLQQTRKVVAHVVTFTLYCVALPLTCLVSEVEVPKWAVIYIPCTITILNAVGIPRSSALMIKFDHIDDD</sequence>
<accession>A0A161ZZ61</accession>
<feature type="transmembrane region" description="Helical" evidence="1">
    <location>
        <begin position="516"/>
        <end position="538"/>
    </location>
</feature>
<dbReference type="Gene3D" id="1.10.510.10">
    <property type="entry name" value="Transferase(Phosphotransferase) domain 1"/>
    <property type="match status" value="1"/>
</dbReference>
<dbReference type="SUPFAM" id="SSF51735">
    <property type="entry name" value="NAD(P)-binding Rossmann-fold domains"/>
    <property type="match status" value="1"/>
</dbReference>
<feature type="domain" description="O-acyltransferase WSD1 C-terminal" evidence="2">
    <location>
        <begin position="242"/>
        <end position="296"/>
    </location>
</feature>
<keyword evidence="1" id="KW-1133">Transmembrane helix</keyword>
<evidence type="ECO:0000259" key="2">
    <source>
        <dbReference type="Pfam" id="PF06974"/>
    </source>
</evidence>
<reference evidence="3" key="1">
    <citation type="journal article" date="2016" name="Nat. Genet.">
        <title>A high-quality carrot genome assembly provides new insights into carotenoid accumulation and asterid genome evolution.</title>
        <authorList>
            <person name="Iorizzo M."/>
            <person name="Ellison S."/>
            <person name="Senalik D."/>
            <person name="Zeng P."/>
            <person name="Satapoomin P."/>
            <person name="Huang J."/>
            <person name="Bowman M."/>
            <person name="Iovene M."/>
            <person name="Sanseverino W."/>
            <person name="Cavagnaro P."/>
            <person name="Yildiz M."/>
            <person name="Macko-Podgorni A."/>
            <person name="Moranska E."/>
            <person name="Grzebelus E."/>
            <person name="Grzebelus D."/>
            <person name="Ashrafi H."/>
            <person name="Zheng Z."/>
            <person name="Cheng S."/>
            <person name="Spooner D."/>
            <person name="Van Deynze A."/>
            <person name="Simon P."/>
        </authorList>
    </citation>
    <scope>NUCLEOTIDE SEQUENCE [LARGE SCALE GENOMIC DNA]</scope>
    <source>
        <tissue evidence="3">Leaf</tissue>
    </source>
</reference>
<dbReference type="GO" id="GO:0005886">
    <property type="term" value="C:plasma membrane"/>
    <property type="evidence" value="ECO:0007669"/>
    <property type="project" value="TreeGrafter"/>
</dbReference>
<gene>
    <name evidence="3" type="ORF">DCAR_016927</name>
</gene>
<dbReference type="InterPro" id="IPR036291">
    <property type="entry name" value="NAD(P)-bd_dom_sf"/>
</dbReference>
<evidence type="ECO:0000256" key="1">
    <source>
        <dbReference type="SAM" id="Phobius"/>
    </source>
</evidence>
<feature type="transmembrane region" description="Helical" evidence="1">
    <location>
        <begin position="544"/>
        <end position="561"/>
    </location>
</feature>
<dbReference type="InterPro" id="IPR009721">
    <property type="entry name" value="O-acyltransferase_WSD1_C"/>
</dbReference>
<dbReference type="GO" id="GO:0019432">
    <property type="term" value="P:triglyceride biosynthetic process"/>
    <property type="evidence" value="ECO:0007669"/>
    <property type="project" value="TreeGrafter"/>
</dbReference>
<dbReference type="AlphaFoldDB" id="A0A161ZZ61"/>
<dbReference type="STRING" id="79200.A0A161ZZ61"/>
<feature type="domain" description="O-acyltransferase WSD1 C-terminal" evidence="2">
    <location>
        <begin position="18"/>
        <end position="162"/>
    </location>
</feature>
<dbReference type="GO" id="GO:0008374">
    <property type="term" value="F:O-acyltransferase activity"/>
    <property type="evidence" value="ECO:0007669"/>
    <property type="project" value="InterPro"/>
</dbReference>
<dbReference type="EMBL" id="LNRQ01000005">
    <property type="protein sequence ID" value="KZM93682.1"/>
    <property type="molecule type" value="Genomic_DNA"/>
</dbReference>
<keyword evidence="1" id="KW-0472">Membrane</keyword>
<dbReference type="Pfam" id="PF06974">
    <property type="entry name" value="WS_DGAT_C"/>
    <property type="match status" value="2"/>
</dbReference>
<dbReference type="InterPro" id="IPR045034">
    <property type="entry name" value="O-acyltransferase_WSD1-like"/>
</dbReference>
<name>A0A161ZZ61_DAUCS</name>